<dbReference type="InterPro" id="IPR001753">
    <property type="entry name" value="Enoyl-CoA_hydra/iso"/>
</dbReference>
<protein>
    <submittedName>
        <fullName evidence="3">Enoyl-CoA hydratase</fullName>
        <ecNumber evidence="3">4.2.1.17</ecNumber>
    </submittedName>
</protein>
<dbReference type="SUPFAM" id="SSF52096">
    <property type="entry name" value="ClpP/crotonase"/>
    <property type="match status" value="1"/>
</dbReference>
<evidence type="ECO:0000256" key="2">
    <source>
        <dbReference type="RuleBase" id="RU003707"/>
    </source>
</evidence>
<dbReference type="InterPro" id="IPR018376">
    <property type="entry name" value="Enoyl-CoA_hyd/isom_CS"/>
</dbReference>
<sequence length="253" mass="26007">MAEDGASRVTVERRGTVALVWLDRPAKINALDPGLCRGLVEAIDAVEADEAVGAMVVAGRGPRGFCAGADLATVSGLAGAAKRRFIEGAWRALDRVAAAPVPSVAALHGHVLGGGLELALACDLRFADPGARLGLPELALGSVPSFGAVQRLPALVGRARALELLLDGTPLNAEAARRAGLVTQVTAPGAAVEEALARAEALARLPREAVRYLRLALAMPGDARAAALHGLVSDACHADPGYQERISRFSARS</sequence>
<dbReference type="PANTHER" id="PTHR11941">
    <property type="entry name" value="ENOYL-COA HYDRATASE-RELATED"/>
    <property type="match status" value="1"/>
</dbReference>
<proteinExistence type="inferred from homology"/>
<dbReference type="InterPro" id="IPR029045">
    <property type="entry name" value="ClpP/crotonase-like_dom_sf"/>
</dbReference>
<reference evidence="3 4" key="1">
    <citation type="submission" date="2020-08" db="EMBL/GenBank/DDBJ databases">
        <title>Genomic Encyclopedia of Type Strains, Phase IV (KMG-IV): sequencing the most valuable type-strain genomes for metagenomic binning, comparative biology and taxonomic classification.</title>
        <authorList>
            <person name="Goeker M."/>
        </authorList>
    </citation>
    <scope>NUCLEOTIDE SEQUENCE [LARGE SCALE GENOMIC DNA]</scope>
    <source>
        <strain evidence="3 4">DSM 101730</strain>
    </source>
</reference>
<dbReference type="PROSITE" id="PS00166">
    <property type="entry name" value="ENOYL_COA_HYDRATASE"/>
    <property type="match status" value="1"/>
</dbReference>
<dbReference type="EC" id="4.2.1.17" evidence="3"/>
<keyword evidence="4" id="KW-1185">Reference proteome</keyword>
<comment type="caution">
    <text evidence="3">The sequence shown here is derived from an EMBL/GenBank/DDBJ whole genome shotgun (WGS) entry which is preliminary data.</text>
</comment>
<dbReference type="Gene3D" id="3.90.226.10">
    <property type="entry name" value="2-enoyl-CoA Hydratase, Chain A, domain 1"/>
    <property type="match status" value="1"/>
</dbReference>
<name>A0A840SLY3_9RHOB</name>
<evidence type="ECO:0000313" key="4">
    <source>
        <dbReference type="Proteomes" id="UP000549457"/>
    </source>
</evidence>
<accession>A0A840SLY3</accession>
<evidence type="ECO:0000256" key="1">
    <source>
        <dbReference type="ARBA" id="ARBA00005254"/>
    </source>
</evidence>
<evidence type="ECO:0000313" key="3">
    <source>
        <dbReference type="EMBL" id="MBB5220371.1"/>
    </source>
</evidence>
<keyword evidence="3" id="KW-0456">Lyase</keyword>
<dbReference type="AlphaFoldDB" id="A0A840SLY3"/>
<gene>
    <name evidence="3" type="ORF">HNP73_000292</name>
</gene>
<dbReference type="CDD" id="cd06558">
    <property type="entry name" value="crotonase-like"/>
    <property type="match status" value="1"/>
</dbReference>
<comment type="similarity">
    <text evidence="1 2">Belongs to the enoyl-CoA hydratase/isomerase family.</text>
</comment>
<dbReference type="RefSeq" id="WP_184146400.1">
    <property type="nucleotide sequence ID" value="NZ_JACHFM010000001.1"/>
</dbReference>
<dbReference type="PANTHER" id="PTHR11941:SF54">
    <property type="entry name" value="ENOYL-COA HYDRATASE, MITOCHONDRIAL"/>
    <property type="match status" value="1"/>
</dbReference>
<dbReference type="EMBL" id="JACHFM010000001">
    <property type="protein sequence ID" value="MBB5220371.1"/>
    <property type="molecule type" value="Genomic_DNA"/>
</dbReference>
<dbReference type="GO" id="GO:0006635">
    <property type="term" value="P:fatty acid beta-oxidation"/>
    <property type="evidence" value="ECO:0007669"/>
    <property type="project" value="TreeGrafter"/>
</dbReference>
<organism evidence="3 4">
    <name type="scientific">Amaricoccus macauensis</name>
    <dbReference type="NCBI Taxonomy" id="57001"/>
    <lineage>
        <taxon>Bacteria</taxon>
        <taxon>Pseudomonadati</taxon>
        <taxon>Pseudomonadota</taxon>
        <taxon>Alphaproteobacteria</taxon>
        <taxon>Rhodobacterales</taxon>
        <taxon>Paracoccaceae</taxon>
        <taxon>Amaricoccus</taxon>
    </lineage>
</organism>
<dbReference type="Pfam" id="PF00378">
    <property type="entry name" value="ECH_1"/>
    <property type="match status" value="1"/>
</dbReference>
<dbReference type="GO" id="GO:0004300">
    <property type="term" value="F:enoyl-CoA hydratase activity"/>
    <property type="evidence" value="ECO:0007669"/>
    <property type="project" value="UniProtKB-EC"/>
</dbReference>
<dbReference type="Proteomes" id="UP000549457">
    <property type="component" value="Unassembled WGS sequence"/>
</dbReference>